<feature type="domain" description="NADPH-dependent FMN reductase-like" evidence="2">
    <location>
        <begin position="85"/>
        <end position="136"/>
    </location>
</feature>
<dbReference type="InterPro" id="IPR014063">
    <property type="entry name" value="Arsenate-R_ArsH"/>
</dbReference>
<proteinExistence type="predicted"/>
<dbReference type="PANTHER" id="PTHR43590:SF1">
    <property type="entry name" value="ARSENIC RESISTANCE PROTEIN ARSH (AFU_ORTHOLOGUE AFUA_5G15030)"/>
    <property type="match status" value="1"/>
</dbReference>
<accession>A0A0D2XBQ6</accession>
<dbReference type="GO" id="GO:0016655">
    <property type="term" value="F:oxidoreductase activity, acting on NAD(P)H, quinone or similar compound as acceptor"/>
    <property type="evidence" value="ECO:0007669"/>
    <property type="project" value="TreeGrafter"/>
</dbReference>
<organism evidence="3 4">
    <name type="scientific">Fusarium oxysporum (strain Fo5176)</name>
    <name type="common">Fusarium vascular wilt</name>
    <dbReference type="NCBI Taxonomy" id="660025"/>
    <lineage>
        <taxon>Eukaryota</taxon>
        <taxon>Fungi</taxon>
        <taxon>Dikarya</taxon>
        <taxon>Ascomycota</taxon>
        <taxon>Pezizomycotina</taxon>
        <taxon>Sordariomycetes</taxon>
        <taxon>Hypocreomycetidae</taxon>
        <taxon>Hypocreales</taxon>
        <taxon>Nectriaceae</taxon>
        <taxon>Fusarium</taxon>
        <taxon>Fusarium oxysporum species complex</taxon>
    </lineage>
</organism>
<reference evidence="4" key="1">
    <citation type="journal article" date="2012" name="Mol. Plant Microbe Interact.">
        <title>A highly conserved effector in Fusarium oxysporum is required for full virulence on Arabidopsis.</title>
        <authorList>
            <person name="Thatcher L.F."/>
            <person name="Gardiner D.M."/>
            <person name="Kazan K."/>
            <person name="Manners J."/>
        </authorList>
    </citation>
    <scope>NUCLEOTIDE SEQUENCE [LARGE SCALE GENOMIC DNA]</scope>
    <source>
        <strain evidence="4">Fo5176</strain>
    </source>
</reference>
<dbReference type="InterPro" id="IPR005025">
    <property type="entry name" value="FMN_Rdtase-like_dom"/>
</dbReference>
<evidence type="ECO:0000313" key="4">
    <source>
        <dbReference type="Proteomes" id="UP000002489"/>
    </source>
</evidence>
<dbReference type="Proteomes" id="UP000002489">
    <property type="component" value="Unassembled WGS sequence"/>
</dbReference>
<evidence type="ECO:0000256" key="1">
    <source>
        <dbReference type="SAM" id="MobiDB-lite"/>
    </source>
</evidence>
<dbReference type="Pfam" id="PF03358">
    <property type="entry name" value="FMN_red"/>
    <property type="match status" value="1"/>
</dbReference>
<dbReference type="PANTHER" id="PTHR43590">
    <property type="entry name" value="ARSENIC RESISTANCE PROTEIN ARSH (AFU_ORTHOLOGUE AFUA_5G15030)"/>
    <property type="match status" value="1"/>
</dbReference>
<dbReference type="AlphaFoldDB" id="A0A0D2XBQ6"/>
<name>A0A0D2XBQ6_FUSOF</name>
<reference evidence="3" key="2">
    <citation type="submission" date="2025-08" db="UniProtKB">
        <authorList>
            <consortium name="EnsemblFungi"/>
        </authorList>
    </citation>
    <scope>IDENTIFICATION</scope>
    <source>
        <strain evidence="3">4287 / CBS 123668 / FGSC 9935 / NRRL 34936</strain>
    </source>
</reference>
<sequence>MNGHGDLNNSHAGRTAVELTPNPAYAYRSLAIDPSDDVSEIREKYRPFILEDKYIKDDWVAELELSTAIQMVQSKILDEGLDRLRILVLYGSLRSRSYSRLLALEAARILHRLGCDVRVYNPAGLPQKDDIQHNHPKPSNPPDIDDKHLTREQTGIFKQQIDWIPLSTGSVRPTQGRTLAIAQSSVPKAYTQFTSEDEGGRMLPSGNRDRLVDCMEELVKYTIVMRPHYNLFGDRYSEREERRAKEDREKVK</sequence>
<feature type="region of interest" description="Disordered" evidence="1">
    <location>
        <begin position="126"/>
        <end position="145"/>
    </location>
</feature>
<dbReference type="STRING" id="426428.A0A0D2XBQ6"/>
<dbReference type="SUPFAM" id="SSF52218">
    <property type="entry name" value="Flavoproteins"/>
    <property type="match status" value="1"/>
</dbReference>
<dbReference type="EnsemblFungi" id="FOXG_01328T0">
    <property type="protein sequence ID" value="FOXG_01328P0"/>
    <property type="gene ID" value="FOXG_01328"/>
</dbReference>
<protein>
    <recommendedName>
        <fullName evidence="2">NADPH-dependent FMN reductase-like domain-containing protein</fullName>
    </recommendedName>
</protein>
<dbReference type="Gene3D" id="3.40.50.360">
    <property type="match status" value="2"/>
</dbReference>
<evidence type="ECO:0000259" key="2">
    <source>
        <dbReference type="Pfam" id="PF03358"/>
    </source>
</evidence>
<evidence type="ECO:0000313" key="3">
    <source>
        <dbReference type="EnsemblFungi" id="FOXG_01328P0"/>
    </source>
</evidence>
<dbReference type="InterPro" id="IPR029039">
    <property type="entry name" value="Flavoprotein-like_sf"/>
</dbReference>